<feature type="transmembrane region" description="Helical" evidence="2">
    <location>
        <begin position="21"/>
        <end position="40"/>
    </location>
</feature>
<gene>
    <name evidence="3" type="ORF">FB566_2919</name>
</gene>
<evidence type="ECO:0000313" key="3">
    <source>
        <dbReference type="EMBL" id="TQL77360.1"/>
    </source>
</evidence>
<evidence type="ECO:0000256" key="1">
    <source>
        <dbReference type="SAM" id="MobiDB-lite"/>
    </source>
</evidence>
<sequence>MARQASSTDTPIWRNTTVLTVLFWAGVGLAPLAALVLLIGGGISGLSLALVMGMGSVVLIGLSLALRRDAETVEAELLAAMADMEEQTQYALSQLRGQLRQLAADGPRSTGAEQGHPAGESHRPPHRENHEAEREPHTPFPQHQGPQHSPPRRDDLGHNPPMRTRDGDRHSDPRRDRGYEEADRYHEAPRHYGDAGDDVGHRRSDREPVTGQSAQIPRPRPPQEGYQPPSAGEQRRRREAAMEETGEMVRVTESVSVTRRETTTMRPVDPGYDFDQAGNGPSGYQEPEPRTSKFGKLKLPKMGRDHSNEDSAAEADSLLSGLAPQRGQQRGHEDDWHRSSGGRDGGNWDRPLPGADGGGSAGGWQTEERSAELRMGMRQSRGGPDPSWGRGHEDRRGSGRGTDTYAADRQGRGGGDRYGPRDSDRHAIADAEADPQPRWGELSRGQRGPARGDIGGGSYMDRYYGER</sequence>
<reference evidence="3 4" key="1">
    <citation type="submission" date="2019-06" db="EMBL/GenBank/DDBJ databases">
        <title>Sequencing the genomes of 1000 actinobacteria strains.</title>
        <authorList>
            <person name="Klenk H.-P."/>
        </authorList>
    </citation>
    <scope>NUCLEOTIDE SEQUENCE [LARGE SCALE GENOMIC DNA]</scope>
    <source>
        <strain evidence="3 4">DSM 45928</strain>
    </source>
</reference>
<dbReference type="InParanoid" id="A0A543AXU0"/>
<dbReference type="OrthoDB" id="9943938at2"/>
<dbReference type="AlphaFoldDB" id="A0A543AXU0"/>
<feature type="compositionally biased region" description="Basic and acidic residues" evidence="1">
    <location>
        <begin position="119"/>
        <end position="137"/>
    </location>
</feature>
<organism evidence="3 4">
    <name type="scientific">Stackebrandtia endophytica</name>
    <dbReference type="NCBI Taxonomy" id="1496996"/>
    <lineage>
        <taxon>Bacteria</taxon>
        <taxon>Bacillati</taxon>
        <taxon>Actinomycetota</taxon>
        <taxon>Actinomycetes</taxon>
        <taxon>Glycomycetales</taxon>
        <taxon>Glycomycetaceae</taxon>
        <taxon>Stackebrandtia</taxon>
    </lineage>
</organism>
<comment type="caution">
    <text evidence="3">The sequence shown here is derived from an EMBL/GenBank/DDBJ whole genome shotgun (WGS) entry which is preliminary data.</text>
</comment>
<feature type="compositionally biased region" description="Low complexity" evidence="1">
    <location>
        <begin position="248"/>
        <end position="257"/>
    </location>
</feature>
<evidence type="ECO:0000313" key="4">
    <source>
        <dbReference type="Proteomes" id="UP000317043"/>
    </source>
</evidence>
<name>A0A543AXU0_9ACTN</name>
<proteinExistence type="predicted"/>
<feature type="compositionally biased region" description="Basic and acidic residues" evidence="1">
    <location>
        <begin position="409"/>
        <end position="429"/>
    </location>
</feature>
<feature type="compositionally biased region" description="Basic and acidic residues" evidence="1">
    <location>
        <begin position="151"/>
        <end position="208"/>
    </location>
</feature>
<evidence type="ECO:0000256" key="2">
    <source>
        <dbReference type="SAM" id="Phobius"/>
    </source>
</evidence>
<dbReference type="Proteomes" id="UP000317043">
    <property type="component" value="Unassembled WGS sequence"/>
</dbReference>
<feature type="region of interest" description="Disordered" evidence="1">
    <location>
        <begin position="102"/>
        <end position="467"/>
    </location>
</feature>
<keyword evidence="2" id="KW-0472">Membrane</keyword>
<keyword evidence="4" id="KW-1185">Reference proteome</keyword>
<accession>A0A543AXU0</accession>
<protein>
    <submittedName>
        <fullName evidence="3">Uncharacterized protein</fullName>
    </submittedName>
</protein>
<dbReference type="EMBL" id="VFOW01000001">
    <property type="protein sequence ID" value="TQL77360.1"/>
    <property type="molecule type" value="Genomic_DNA"/>
</dbReference>
<keyword evidence="2" id="KW-0812">Transmembrane</keyword>
<keyword evidence="2" id="KW-1133">Transmembrane helix</keyword>
<dbReference type="RefSeq" id="WP_142040131.1">
    <property type="nucleotide sequence ID" value="NZ_JBHTGS010000001.1"/>
</dbReference>